<evidence type="ECO:0000256" key="2">
    <source>
        <dbReference type="SAM" id="MobiDB-lite"/>
    </source>
</evidence>
<feature type="region of interest" description="Disordered" evidence="2">
    <location>
        <begin position="229"/>
        <end position="269"/>
    </location>
</feature>
<name>A0A939FQA1_9ACTN</name>
<evidence type="ECO:0000313" key="4">
    <source>
        <dbReference type="EMBL" id="MBO0654708.1"/>
    </source>
</evidence>
<evidence type="ECO:0000313" key="5">
    <source>
        <dbReference type="Proteomes" id="UP000664781"/>
    </source>
</evidence>
<dbReference type="GO" id="GO:0006310">
    <property type="term" value="P:DNA recombination"/>
    <property type="evidence" value="ECO:0007669"/>
    <property type="project" value="UniProtKB-KW"/>
</dbReference>
<protein>
    <submittedName>
        <fullName evidence="4">Site-specific integrase</fullName>
    </submittedName>
</protein>
<dbReference type="SUPFAM" id="SSF56349">
    <property type="entry name" value="DNA breaking-rejoining enzymes"/>
    <property type="match status" value="1"/>
</dbReference>
<comment type="caution">
    <text evidence="4">The sequence shown here is derived from an EMBL/GenBank/DDBJ whole genome shotgun (WGS) entry which is preliminary data.</text>
</comment>
<dbReference type="Gene3D" id="1.10.443.10">
    <property type="entry name" value="Intergrase catalytic core"/>
    <property type="match status" value="1"/>
</dbReference>
<keyword evidence="5" id="KW-1185">Reference proteome</keyword>
<gene>
    <name evidence="4" type="ORF">J1792_18585</name>
</gene>
<dbReference type="PROSITE" id="PS51898">
    <property type="entry name" value="TYR_RECOMBINASE"/>
    <property type="match status" value="1"/>
</dbReference>
<dbReference type="Proteomes" id="UP000664781">
    <property type="component" value="Unassembled WGS sequence"/>
</dbReference>
<sequence>MDGYRRDCRVAHLLLSLMGLRPAEVCGLRWEDVDLEAETLYIANTRTLMGNKEIIEKGTKSMAGERLLPLPSMVCDALRVLRAIQAADRLAIGEAYVHAGYVFVDELGTTLNGRQLRVRAYLIMDRSDLRRVRLYDARAACLTYLANKDVRDHILAWWAGHTNVKTTKKWYVKPSVEDLRPTPNTLQYRSDGPEDAPVLVLGPTLGTTWHRKYVPPGVVAGDRLQGRTRTGSVIWPNPDEAPVGTGGADGRRGVSPGRAGGGGLRRCRG</sequence>
<evidence type="ECO:0000259" key="3">
    <source>
        <dbReference type="PROSITE" id="PS51898"/>
    </source>
</evidence>
<reference evidence="4" key="1">
    <citation type="submission" date="2021-03" db="EMBL/GenBank/DDBJ databases">
        <title>Streptomyces strains.</title>
        <authorList>
            <person name="Lund M.B."/>
            <person name="Toerring T."/>
        </authorList>
    </citation>
    <scope>NUCLEOTIDE SEQUENCE</scope>
    <source>
        <strain evidence="4">JCM 4242</strain>
    </source>
</reference>
<dbReference type="Pfam" id="PF00589">
    <property type="entry name" value="Phage_integrase"/>
    <property type="match status" value="1"/>
</dbReference>
<dbReference type="AlphaFoldDB" id="A0A939FQA1"/>
<dbReference type="GO" id="GO:0015074">
    <property type="term" value="P:DNA integration"/>
    <property type="evidence" value="ECO:0007669"/>
    <property type="project" value="InterPro"/>
</dbReference>
<dbReference type="EMBL" id="JAFMOF010000002">
    <property type="protein sequence ID" value="MBO0654708.1"/>
    <property type="molecule type" value="Genomic_DNA"/>
</dbReference>
<dbReference type="InterPro" id="IPR011010">
    <property type="entry name" value="DNA_brk_join_enz"/>
</dbReference>
<organism evidence="4 5">
    <name type="scientific">Streptomyces triculaminicus</name>
    <dbReference type="NCBI Taxonomy" id="2816232"/>
    <lineage>
        <taxon>Bacteria</taxon>
        <taxon>Bacillati</taxon>
        <taxon>Actinomycetota</taxon>
        <taxon>Actinomycetes</taxon>
        <taxon>Kitasatosporales</taxon>
        <taxon>Streptomycetaceae</taxon>
        <taxon>Streptomyces</taxon>
    </lineage>
</organism>
<dbReference type="GO" id="GO:0003677">
    <property type="term" value="F:DNA binding"/>
    <property type="evidence" value="ECO:0007669"/>
    <property type="project" value="InterPro"/>
</dbReference>
<accession>A0A939FQA1</accession>
<proteinExistence type="predicted"/>
<dbReference type="CDD" id="cd01189">
    <property type="entry name" value="INT_ICEBs1_C_like"/>
    <property type="match status" value="1"/>
</dbReference>
<dbReference type="InterPro" id="IPR002104">
    <property type="entry name" value="Integrase_catalytic"/>
</dbReference>
<keyword evidence="1" id="KW-0233">DNA recombination</keyword>
<evidence type="ECO:0000256" key="1">
    <source>
        <dbReference type="ARBA" id="ARBA00023172"/>
    </source>
</evidence>
<dbReference type="InterPro" id="IPR013762">
    <property type="entry name" value="Integrase-like_cat_sf"/>
</dbReference>
<feature type="compositionally biased region" description="Gly residues" evidence="2">
    <location>
        <begin position="258"/>
        <end position="269"/>
    </location>
</feature>
<feature type="domain" description="Tyr recombinase" evidence="3">
    <location>
        <begin position="1"/>
        <end position="184"/>
    </location>
</feature>